<name>A0A3S2V883_9ACTN</name>
<dbReference type="Proteomes" id="UP000283128">
    <property type="component" value="Unassembled WGS sequence"/>
</dbReference>
<evidence type="ECO:0000313" key="2">
    <source>
        <dbReference type="EMBL" id="RVU16253.1"/>
    </source>
</evidence>
<comment type="caution">
    <text evidence="2">The sequence shown here is derived from an EMBL/GenBank/DDBJ whole genome shotgun (WGS) entry which is preliminary data.</text>
</comment>
<gene>
    <name evidence="2" type="ORF">EOT10_36895</name>
</gene>
<dbReference type="AlphaFoldDB" id="A0A3S2V883"/>
<accession>A0A3S2V883</accession>
<keyword evidence="3" id="KW-1185">Reference proteome</keyword>
<evidence type="ECO:0000313" key="3">
    <source>
        <dbReference type="Proteomes" id="UP000283128"/>
    </source>
</evidence>
<reference evidence="2 3" key="1">
    <citation type="submission" date="2019-01" db="EMBL/GenBank/DDBJ databases">
        <title>Genome sequences of Streptomyces and Rhizobium isolates collected from root and soil.</title>
        <authorList>
            <person name="Chhettri S."/>
            <person name="Sevigny J.L."/>
            <person name="Sen A."/>
            <person name="Ennis N."/>
            <person name="Tisa L."/>
        </authorList>
    </citation>
    <scope>NUCLEOTIDE SEQUENCE [LARGE SCALE GENOMIC DNA]</scope>
    <source>
        <strain evidence="2 3">San01</strain>
    </source>
</reference>
<protein>
    <submittedName>
        <fullName evidence="2">Uncharacterized protein</fullName>
    </submittedName>
</protein>
<organism evidence="2 3">
    <name type="scientific">Streptomyces antnestii</name>
    <dbReference type="NCBI Taxonomy" id="2494256"/>
    <lineage>
        <taxon>Bacteria</taxon>
        <taxon>Bacillati</taxon>
        <taxon>Actinomycetota</taxon>
        <taxon>Actinomycetes</taxon>
        <taxon>Kitasatosporales</taxon>
        <taxon>Streptomycetaceae</taxon>
        <taxon>Streptomyces</taxon>
    </lineage>
</organism>
<feature type="region of interest" description="Disordered" evidence="1">
    <location>
        <begin position="13"/>
        <end position="37"/>
    </location>
</feature>
<sequence length="84" mass="9217">MRLSGSDAVAVWSDTFIPPGSRPPQPPVPPAGRPGQSLGEERLLKVLRFDLARDVRHLHEHLQILMFGSGRPLPFLSQLPVCGI</sequence>
<proteinExistence type="predicted"/>
<dbReference type="EMBL" id="RZYA01000028">
    <property type="protein sequence ID" value="RVU16253.1"/>
    <property type="molecule type" value="Genomic_DNA"/>
</dbReference>
<feature type="compositionally biased region" description="Pro residues" evidence="1">
    <location>
        <begin position="20"/>
        <end position="32"/>
    </location>
</feature>
<dbReference type="OrthoDB" id="7776223at2"/>
<evidence type="ECO:0000256" key="1">
    <source>
        <dbReference type="SAM" id="MobiDB-lite"/>
    </source>
</evidence>